<evidence type="ECO:0000256" key="5">
    <source>
        <dbReference type="ARBA" id="ARBA00022741"/>
    </source>
</evidence>
<dbReference type="InterPro" id="IPR056264">
    <property type="entry name" value="R2_ABCA1-4-like"/>
</dbReference>
<dbReference type="SUPFAM" id="SSF52540">
    <property type="entry name" value="P-loop containing nucleoside triphosphate hydrolases"/>
    <property type="match status" value="1"/>
</dbReference>
<dbReference type="PROSITE" id="PS50893">
    <property type="entry name" value="ABC_TRANSPORTER_2"/>
    <property type="match status" value="1"/>
</dbReference>
<evidence type="ECO:0000256" key="3">
    <source>
        <dbReference type="ARBA" id="ARBA00022448"/>
    </source>
</evidence>
<evidence type="ECO:0000313" key="10">
    <source>
        <dbReference type="EMBL" id="CAD7654930.1"/>
    </source>
</evidence>
<dbReference type="InterPro" id="IPR026082">
    <property type="entry name" value="ABCA"/>
</dbReference>
<dbReference type="FunFam" id="3.40.50.300:FF:000335">
    <property type="entry name" value="ATP binding cassette subfamily A member 5"/>
    <property type="match status" value="1"/>
</dbReference>
<dbReference type="EMBL" id="CAJPVJ010008747">
    <property type="protein sequence ID" value="CAG2172117.1"/>
    <property type="molecule type" value="Genomic_DNA"/>
</dbReference>
<dbReference type="CDD" id="cd03263">
    <property type="entry name" value="ABC_subfamily_A"/>
    <property type="match status" value="1"/>
</dbReference>
<dbReference type="GO" id="GO:0140359">
    <property type="term" value="F:ABC-type transporter activity"/>
    <property type="evidence" value="ECO:0007669"/>
    <property type="project" value="InterPro"/>
</dbReference>
<dbReference type="GO" id="GO:0005524">
    <property type="term" value="F:ATP binding"/>
    <property type="evidence" value="ECO:0007669"/>
    <property type="project" value="UniProtKB-KW"/>
</dbReference>
<keyword evidence="3" id="KW-0813">Transport</keyword>
<keyword evidence="8" id="KW-0472">Membrane</keyword>
<feature type="domain" description="ABC transporter" evidence="9">
    <location>
        <begin position="52"/>
        <end position="285"/>
    </location>
</feature>
<keyword evidence="11" id="KW-1185">Reference proteome</keyword>
<dbReference type="Pfam" id="PF00005">
    <property type="entry name" value="ABC_tran"/>
    <property type="match status" value="1"/>
</dbReference>
<dbReference type="GO" id="GO:0016020">
    <property type="term" value="C:membrane"/>
    <property type="evidence" value="ECO:0007669"/>
    <property type="project" value="UniProtKB-SubCell"/>
</dbReference>
<evidence type="ECO:0000256" key="4">
    <source>
        <dbReference type="ARBA" id="ARBA00022692"/>
    </source>
</evidence>
<dbReference type="SMART" id="SM00382">
    <property type="entry name" value="AAA"/>
    <property type="match status" value="1"/>
</dbReference>
<dbReference type="PANTHER" id="PTHR19229">
    <property type="entry name" value="ATP-BINDING CASSETTE TRANSPORTER SUBFAMILY A ABCA"/>
    <property type="match status" value="1"/>
</dbReference>
<dbReference type="InterPro" id="IPR027417">
    <property type="entry name" value="P-loop_NTPase"/>
</dbReference>
<evidence type="ECO:0000259" key="9">
    <source>
        <dbReference type="PROSITE" id="PS50893"/>
    </source>
</evidence>
<dbReference type="InterPro" id="IPR017871">
    <property type="entry name" value="ABC_transporter-like_CS"/>
</dbReference>
<dbReference type="PROSITE" id="PS00211">
    <property type="entry name" value="ABC_TRANSPORTER_1"/>
    <property type="match status" value="1"/>
</dbReference>
<dbReference type="GO" id="GO:0016887">
    <property type="term" value="F:ATP hydrolysis activity"/>
    <property type="evidence" value="ECO:0007669"/>
    <property type="project" value="InterPro"/>
</dbReference>
<dbReference type="GO" id="GO:0005319">
    <property type="term" value="F:lipid transporter activity"/>
    <property type="evidence" value="ECO:0007669"/>
    <property type="project" value="TreeGrafter"/>
</dbReference>
<protein>
    <recommendedName>
        <fullName evidence="9">ABC transporter domain-containing protein</fullName>
    </recommendedName>
</protein>
<evidence type="ECO:0000256" key="2">
    <source>
        <dbReference type="ARBA" id="ARBA00008869"/>
    </source>
</evidence>
<name>A0A7R9M7A1_9ACAR</name>
<keyword evidence="7" id="KW-1133">Transmembrane helix</keyword>
<sequence>MCELFKRFFGKSCDNKNAIELLEVRDSPPDVRQEYETVSQLIRSENFESVSLIVDKLSKSLNKNTTIPNEISFVVNKEECFGLLGTNGSGKTTTFRLLTGDLDLDSGNAYLGSHADLLTNRRQFYSRVGYCPQNDALLDGLTGRQTLVFFGRIRGVERKALEKFVSNICVVFELKAILDKRVTTYSGGNRRKLSLAVALIGRPLVLLLDEPTTGVDPDSRLSIWCLLRDLMVCQKVSIVLTSHNMTECEALCSRLAIVSKGVLKAIGFTAHLKSFYAKGFDLIVKVKSDSNEVIVDEVKRRMNDMFGDNCVEKYDNFGVIYYNLQSVDSRLSQIFQSLNQLKRELHFEDYFVSNASLEQAFLHMIATQDTSPSDE</sequence>
<keyword evidence="4" id="KW-0812">Transmembrane</keyword>
<reference evidence="10" key="1">
    <citation type="submission" date="2020-11" db="EMBL/GenBank/DDBJ databases">
        <authorList>
            <person name="Tran Van P."/>
        </authorList>
    </citation>
    <scope>NUCLEOTIDE SEQUENCE</scope>
</reference>
<evidence type="ECO:0000256" key="7">
    <source>
        <dbReference type="ARBA" id="ARBA00022989"/>
    </source>
</evidence>
<dbReference type="AlphaFoldDB" id="A0A7R9M7A1"/>
<dbReference type="Gene3D" id="3.40.50.300">
    <property type="entry name" value="P-loop containing nucleotide triphosphate hydrolases"/>
    <property type="match status" value="1"/>
</dbReference>
<comment type="similarity">
    <text evidence="2">Belongs to the ABC transporter superfamily. ABCA family.</text>
</comment>
<evidence type="ECO:0000256" key="6">
    <source>
        <dbReference type="ARBA" id="ARBA00022840"/>
    </source>
</evidence>
<dbReference type="EMBL" id="OC923572">
    <property type="protein sequence ID" value="CAD7654930.1"/>
    <property type="molecule type" value="Genomic_DNA"/>
</dbReference>
<dbReference type="OrthoDB" id="6435757at2759"/>
<evidence type="ECO:0000256" key="1">
    <source>
        <dbReference type="ARBA" id="ARBA00004141"/>
    </source>
</evidence>
<gene>
    <name evidence="10" type="ORF">ONB1V03_LOCUS11575</name>
</gene>
<keyword evidence="6" id="KW-0067">ATP-binding</keyword>
<keyword evidence="5" id="KW-0547">Nucleotide-binding</keyword>
<dbReference type="InterPro" id="IPR003439">
    <property type="entry name" value="ABC_transporter-like_ATP-bd"/>
</dbReference>
<evidence type="ECO:0000313" key="11">
    <source>
        <dbReference type="Proteomes" id="UP000728032"/>
    </source>
</evidence>
<accession>A0A7R9M7A1</accession>
<evidence type="ECO:0000256" key="8">
    <source>
        <dbReference type="ARBA" id="ARBA00023136"/>
    </source>
</evidence>
<dbReference type="Proteomes" id="UP000728032">
    <property type="component" value="Unassembled WGS sequence"/>
</dbReference>
<dbReference type="Pfam" id="PF23321">
    <property type="entry name" value="R1_ABCA1"/>
    <property type="match status" value="1"/>
</dbReference>
<dbReference type="PANTHER" id="PTHR19229:SF250">
    <property type="entry name" value="ABC TRANSPORTER DOMAIN-CONTAINING PROTEIN-RELATED"/>
    <property type="match status" value="1"/>
</dbReference>
<comment type="subcellular location">
    <subcellularLocation>
        <location evidence="1">Membrane</location>
        <topology evidence="1">Multi-pass membrane protein</topology>
    </subcellularLocation>
</comment>
<organism evidence="10">
    <name type="scientific">Oppiella nova</name>
    <dbReference type="NCBI Taxonomy" id="334625"/>
    <lineage>
        <taxon>Eukaryota</taxon>
        <taxon>Metazoa</taxon>
        <taxon>Ecdysozoa</taxon>
        <taxon>Arthropoda</taxon>
        <taxon>Chelicerata</taxon>
        <taxon>Arachnida</taxon>
        <taxon>Acari</taxon>
        <taxon>Acariformes</taxon>
        <taxon>Sarcoptiformes</taxon>
        <taxon>Oribatida</taxon>
        <taxon>Brachypylina</taxon>
        <taxon>Oppioidea</taxon>
        <taxon>Oppiidae</taxon>
        <taxon>Oppiella</taxon>
    </lineage>
</organism>
<proteinExistence type="inferred from homology"/>
<dbReference type="InterPro" id="IPR003593">
    <property type="entry name" value="AAA+_ATPase"/>
</dbReference>